<keyword evidence="6" id="KW-0328">Glycosyltransferase</keyword>
<dbReference type="AlphaFoldDB" id="A2SJV5"/>
<gene>
    <name evidence="6" type="ordered locus">Mpe_A2891</name>
</gene>
<protein>
    <recommendedName>
        <fullName evidence="2">triphosphoribosyl-dephospho-CoA synthase</fullName>
        <ecNumber evidence="2">2.4.2.52</ecNumber>
    </recommendedName>
</protein>
<dbReference type="GO" id="GO:0051191">
    <property type="term" value="P:prosthetic group biosynthetic process"/>
    <property type="evidence" value="ECO:0007669"/>
    <property type="project" value="TreeGrafter"/>
</dbReference>
<evidence type="ECO:0000256" key="2">
    <source>
        <dbReference type="ARBA" id="ARBA00012074"/>
    </source>
</evidence>
<comment type="catalytic activity">
    <reaction evidence="1">
        <text>3'-dephospho-CoA + ATP = 2'-(5''-triphospho-alpha-D-ribosyl)-3'-dephospho-CoA + adenine</text>
        <dbReference type="Rhea" id="RHEA:15117"/>
        <dbReference type="ChEBI" id="CHEBI:16708"/>
        <dbReference type="ChEBI" id="CHEBI:30616"/>
        <dbReference type="ChEBI" id="CHEBI:57328"/>
        <dbReference type="ChEBI" id="CHEBI:61378"/>
        <dbReference type="EC" id="2.4.2.52"/>
    </reaction>
</comment>
<dbReference type="PANTHER" id="PTHR30201">
    <property type="entry name" value="TRIPHOSPHORIBOSYL-DEPHOSPHO-COA SYNTHASE"/>
    <property type="match status" value="1"/>
</dbReference>
<evidence type="ECO:0000256" key="5">
    <source>
        <dbReference type="ARBA" id="ARBA00022840"/>
    </source>
</evidence>
<dbReference type="GO" id="GO:0005524">
    <property type="term" value="F:ATP binding"/>
    <property type="evidence" value="ECO:0007669"/>
    <property type="project" value="UniProtKB-KW"/>
</dbReference>
<evidence type="ECO:0000313" key="7">
    <source>
        <dbReference type="Proteomes" id="UP000000366"/>
    </source>
</evidence>
<dbReference type="EMBL" id="CP000555">
    <property type="protein sequence ID" value="ABM95844.1"/>
    <property type="molecule type" value="Genomic_DNA"/>
</dbReference>
<dbReference type="GO" id="GO:0046917">
    <property type="term" value="F:triphosphoribosyl-dephospho-CoA synthase activity"/>
    <property type="evidence" value="ECO:0007669"/>
    <property type="project" value="UniProtKB-EC"/>
</dbReference>
<dbReference type="HOGENOM" id="CLU_056179_1_1_4"/>
<reference evidence="6 7" key="1">
    <citation type="journal article" date="2007" name="J. Bacteriol.">
        <title>Whole-genome analysis of the methyl tert-butyl ether-degrading beta-proteobacterium Methylibium petroleiphilum PM1.</title>
        <authorList>
            <person name="Kane S.R."/>
            <person name="Chakicherla A.Y."/>
            <person name="Chain P.S.G."/>
            <person name="Schmidt R."/>
            <person name="Shin M.W."/>
            <person name="Legler T.C."/>
            <person name="Scow K.M."/>
            <person name="Larimer F.W."/>
            <person name="Lucas S.M."/>
            <person name="Richardson P.M."/>
            <person name="Hristova K.R."/>
        </authorList>
    </citation>
    <scope>NUCLEOTIDE SEQUENCE [LARGE SCALE GENOMIC DNA]</scope>
    <source>
        <strain evidence="7">ATCC BAA-1232 / LMG 22953 / PM1</strain>
    </source>
</reference>
<dbReference type="InterPro" id="IPR002736">
    <property type="entry name" value="CitG"/>
</dbReference>
<dbReference type="Gene3D" id="1.10.4200.10">
    <property type="entry name" value="Triphosphoribosyl-dephospho-CoA protein"/>
    <property type="match status" value="2"/>
</dbReference>
<dbReference type="eggNOG" id="COG1767">
    <property type="taxonomic scope" value="Bacteria"/>
</dbReference>
<name>A2SJV5_METPP</name>
<keyword evidence="7" id="KW-1185">Reference proteome</keyword>
<keyword evidence="5" id="KW-0067">ATP-binding</keyword>
<evidence type="ECO:0000256" key="4">
    <source>
        <dbReference type="ARBA" id="ARBA00022741"/>
    </source>
</evidence>
<dbReference type="PANTHER" id="PTHR30201:SF2">
    <property type="entry name" value="2-(5''-TRIPHOSPHORIBOSYL)-3'-DEPHOSPHOCOENZYME-A SYNTHASE"/>
    <property type="match status" value="1"/>
</dbReference>
<keyword evidence="4" id="KW-0547">Nucleotide-binding</keyword>
<dbReference type="KEGG" id="mpt:Mpe_A2891"/>
<keyword evidence="3 6" id="KW-0808">Transferase</keyword>
<evidence type="ECO:0000256" key="3">
    <source>
        <dbReference type="ARBA" id="ARBA00022679"/>
    </source>
</evidence>
<dbReference type="GO" id="GO:0016757">
    <property type="term" value="F:glycosyltransferase activity"/>
    <property type="evidence" value="ECO:0007669"/>
    <property type="project" value="UniProtKB-KW"/>
</dbReference>
<evidence type="ECO:0000256" key="1">
    <source>
        <dbReference type="ARBA" id="ARBA00001210"/>
    </source>
</evidence>
<dbReference type="Proteomes" id="UP000000366">
    <property type="component" value="Chromosome"/>
</dbReference>
<dbReference type="EC" id="2.4.2.52" evidence="2"/>
<proteinExistence type="predicted"/>
<dbReference type="Pfam" id="PF01874">
    <property type="entry name" value="CitG"/>
    <property type="match status" value="1"/>
</dbReference>
<organism evidence="6 7">
    <name type="scientific">Methylibium petroleiphilum (strain ATCC BAA-1232 / LMG 22953 / PM1)</name>
    <dbReference type="NCBI Taxonomy" id="420662"/>
    <lineage>
        <taxon>Bacteria</taxon>
        <taxon>Pseudomonadati</taxon>
        <taxon>Pseudomonadota</taxon>
        <taxon>Betaproteobacteria</taxon>
        <taxon>Burkholderiales</taxon>
        <taxon>Sphaerotilaceae</taxon>
        <taxon>Methylibium</taxon>
    </lineage>
</organism>
<dbReference type="STRING" id="420662.Mpe_A2891"/>
<accession>A2SJV5</accession>
<sequence length="235" mass="24313">MDATTFMRSLFALRRYFPQAAALGAQQAGFDALERLGIDAERRMLCATGGINTHRGAVFTLGLLCASAGAVLAQGGPCTPAALRAALRRGWGAALQARCARPRSSAGQRVTQQHGLRGASEEAALGLPVLFDVAVPALRRALAHGLAVRAARLEALFHVIAVLDDTNLAHRGGLPGLRYAQGAAANFLAAGGAAQGDASAQAEAIHREFVARRLSPGGAADVLAAACWVQRVCTD</sequence>
<evidence type="ECO:0000313" key="6">
    <source>
        <dbReference type="EMBL" id="ABM95844.1"/>
    </source>
</evidence>